<dbReference type="OrthoDB" id="2143914at2759"/>
<organism evidence="3 4">
    <name type="scientific">Beauveria bassiana (strain ARSEF 2860)</name>
    <name type="common">White muscardine disease fungus</name>
    <name type="synonym">Tritirachium shiotae</name>
    <dbReference type="NCBI Taxonomy" id="655819"/>
    <lineage>
        <taxon>Eukaryota</taxon>
        <taxon>Fungi</taxon>
        <taxon>Dikarya</taxon>
        <taxon>Ascomycota</taxon>
        <taxon>Pezizomycotina</taxon>
        <taxon>Sordariomycetes</taxon>
        <taxon>Hypocreomycetidae</taxon>
        <taxon>Hypocreales</taxon>
        <taxon>Cordycipitaceae</taxon>
        <taxon>Beauveria</taxon>
    </lineage>
</organism>
<dbReference type="InterPro" id="IPR001005">
    <property type="entry name" value="SANT/Myb"/>
</dbReference>
<feature type="compositionally biased region" description="Basic and acidic residues" evidence="1">
    <location>
        <begin position="126"/>
        <end position="135"/>
    </location>
</feature>
<reference evidence="3 4" key="1">
    <citation type="journal article" date="2012" name="Sci. Rep.">
        <title>Genomic perspectives on the evolution of fungal entomopathogenicity in Beauveria bassiana.</title>
        <authorList>
            <person name="Xiao G."/>
            <person name="Ying S.H."/>
            <person name="Zheng P."/>
            <person name="Wang Z.L."/>
            <person name="Zhang S."/>
            <person name="Xie X.Q."/>
            <person name="Shang Y."/>
            <person name="St Leger R.J."/>
            <person name="Zhao G.P."/>
            <person name="Wang C."/>
            <person name="Feng M.G."/>
        </authorList>
    </citation>
    <scope>NUCLEOTIDE SEQUENCE [LARGE SCALE GENOMIC DNA]</scope>
    <source>
        <strain evidence="3 4">ARSEF 2860</strain>
    </source>
</reference>
<dbReference type="SUPFAM" id="SSF46689">
    <property type="entry name" value="Homeodomain-like"/>
    <property type="match status" value="1"/>
</dbReference>
<dbReference type="Proteomes" id="UP000002762">
    <property type="component" value="Unassembled WGS sequence"/>
</dbReference>
<evidence type="ECO:0000259" key="2">
    <source>
        <dbReference type="PROSITE" id="PS51294"/>
    </source>
</evidence>
<feature type="compositionally biased region" description="Polar residues" evidence="1">
    <location>
        <begin position="141"/>
        <end position="166"/>
    </location>
</feature>
<feature type="region of interest" description="Disordered" evidence="1">
    <location>
        <begin position="83"/>
        <end position="166"/>
    </location>
</feature>
<dbReference type="PROSITE" id="PS51294">
    <property type="entry name" value="HTH_MYB"/>
    <property type="match status" value="1"/>
</dbReference>
<protein>
    <recommendedName>
        <fullName evidence="2">HTH myb-type domain-containing protein</fullName>
    </recommendedName>
</protein>
<evidence type="ECO:0000313" key="4">
    <source>
        <dbReference type="Proteomes" id="UP000002762"/>
    </source>
</evidence>
<dbReference type="HOGENOM" id="CLU_709768_0_0_1"/>
<evidence type="ECO:0000256" key="1">
    <source>
        <dbReference type="SAM" id="MobiDB-lite"/>
    </source>
</evidence>
<accession>J4UFD1</accession>
<gene>
    <name evidence="3" type="ORF">BBA_09845</name>
</gene>
<name>J4UFD1_BEAB2</name>
<dbReference type="RefSeq" id="XP_008603164.1">
    <property type="nucleotide sequence ID" value="XM_008604942.1"/>
</dbReference>
<evidence type="ECO:0000313" key="3">
    <source>
        <dbReference type="EMBL" id="EJP61227.1"/>
    </source>
</evidence>
<dbReference type="CDD" id="cd00167">
    <property type="entry name" value="SANT"/>
    <property type="match status" value="1"/>
</dbReference>
<feature type="region of interest" description="Disordered" evidence="1">
    <location>
        <begin position="366"/>
        <end position="389"/>
    </location>
</feature>
<sequence>MGSRNATECYNRYCNSSLALKLNPITSQEENRIRRMRKDRQSWRKIARKFPGRTDALLKNWWWQNNKPNQRELRSHYHRNVQDVPAKEPGCDGSQFEETAARRNCPETATQREGNMEEQTANTDIGTRRNTEKQAGEPQTRESTSSTPNHLKTPTPTTRVEPQKSFSPQRVPVVYCRRRNRATALQNRGFGAKPQPLNTHNEVGAAADTKISAMAHPPANHAKIAIAKCAGKNEQVALPDGIGLDAESDAELDAELEAESEVEPDAELHVEIDVELDAKFDEVVVDEVDTELSPDAELDTRLDSESGFEIDSVLETMLDGEVGKFDAEVAGELVAVVAGVVSEDVATFRLNSWDLGTRRNIAPVKEKSDDHQIEDESAAAGSGVVYDTV</sequence>
<keyword evidence="4" id="KW-1185">Reference proteome</keyword>
<dbReference type="InParanoid" id="J4UFD1"/>
<dbReference type="EMBL" id="JH725219">
    <property type="protein sequence ID" value="EJP61227.1"/>
    <property type="molecule type" value="Genomic_DNA"/>
</dbReference>
<dbReference type="GeneID" id="19892857"/>
<feature type="compositionally biased region" description="Polar residues" evidence="1">
    <location>
        <begin position="107"/>
        <end position="125"/>
    </location>
</feature>
<proteinExistence type="predicted"/>
<dbReference type="InterPro" id="IPR017930">
    <property type="entry name" value="Myb_dom"/>
</dbReference>
<dbReference type="AlphaFoldDB" id="J4UFD1"/>
<feature type="domain" description="HTH myb-type" evidence="2">
    <location>
        <begin position="41"/>
        <end position="70"/>
    </location>
</feature>
<dbReference type="InterPro" id="IPR009057">
    <property type="entry name" value="Homeodomain-like_sf"/>
</dbReference>